<name>A0AAN7Z626_9PEZI</name>
<organism evidence="1 2">
    <name type="scientific">Xylaria bambusicola</name>
    <dbReference type="NCBI Taxonomy" id="326684"/>
    <lineage>
        <taxon>Eukaryota</taxon>
        <taxon>Fungi</taxon>
        <taxon>Dikarya</taxon>
        <taxon>Ascomycota</taxon>
        <taxon>Pezizomycotina</taxon>
        <taxon>Sordariomycetes</taxon>
        <taxon>Xylariomycetidae</taxon>
        <taxon>Xylariales</taxon>
        <taxon>Xylariaceae</taxon>
        <taxon>Xylaria</taxon>
    </lineage>
</organism>
<keyword evidence="2" id="KW-1185">Reference proteome</keyword>
<gene>
    <name evidence="1" type="ORF">RRF57_007141</name>
</gene>
<dbReference type="AlphaFoldDB" id="A0AAN7Z626"/>
<comment type="caution">
    <text evidence="1">The sequence shown here is derived from an EMBL/GenBank/DDBJ whole genome shotgun (WGS) entry which is preliminary data.</text>
</comment>
<accession>A0AAN7Z626</accession>
<evidence type="ECO:0000313" key="1">
    <source>
        <dbReference type="EMBL" id="KAK5631427.1"/>
    </source>
</evidence>
<sequence>MPALLLRPNCCVKLAASEIRVPWQTMNHASPSATMMTCENRLGRASWMPLSGSTAVRAPDETRLCIQETHEQAHLVPFKRGSVGGRSDREVAYLGGTLGTGDTGTVLFEATSDPSLDAGYAGAGGVSIPTAPV</sequence>
<dbReference type="Proteomes" id="UP001305414">
    <property type="component" value="Unassembled WGS sequence"/>
</dbReference>
<proteinExistence type="predicted"/>
<dbReference type="EMBL" id="JAWHQM010000019">
    <property type="protein sequence ID" value="KAK5631427.1"/>
    <property type="molecule type" value="Genomic_DNA"/>
</dbReference>
<evidence type="ECO:0000313" key="2">
    <source>
        <dbReference type="Proteomes" id="UP001305414"/>
    </source>
</evidence>
<reference evidence="1 2" key="1">
    <citation type="submission" date="2023-10" db="EMBL/GenBank/DDBJ databases">
        <title>Draft genome sequence of Xylaria bambusicola isolate GMP-LS, the root and basal stem rot pathogen of sugarcane in Indonesia.</title>
        <authorList>
            <person name="Selvaraj P."/>
            <person name="Muralishankar V."/>
            <person name="Muruganantham S."/>
            <person name="Sp S."/>
            <person name="Haryani S."/>
            <person name="Lau K.J.X."/>
            <person name="Naqvi N.I."/>
        </authorList>
    </citation>
    <scope>NUCLEOTIDE SEQUENCE [LARGE SCALE GENOMIC DNA]</scope>
    <source>
        <strain evidence="1">GMP-LS</strain>
    </source>
</reference>
<protein>
    <submittedName>
        <fullName evidence="1">Uncharacterized protein</fullName>
    </submittedName>
</protein>